<feature type="domain" description="Methyltransferase" evidence="1">
    <location>
        <begin position="48"/>
        <end position="143"/>
    </location>
</feature>
<dbReference type="AlphaFoldDB" id="A0A401UL65"/>
<protein>
    <recommendedName>
        <fullName evidence="1">Methyltransferase domain-containing protein</fullName>
    </recommendedName>
</protein>
<sequence length="271" mass="31315">MSDIVKGYYDENAQHEWERLDNSYRKVEFLSTLYLIDKYFPKEGKLCDIGCGPGRYSIEMLKKGYDVTLFELSSEELKIAKEKIKSEGLEAEEFICDTALNIHRLEDKKFNGILIMGPMYHLYKKEDRLKVLKEARKKLTDDGVALISYINSIGTLKAGLTEFYETFEKIDNVYNYLGEQVFDETESFTEVYFTTPDTALKEIEEAGFKIISYGGAESFLSGLHLPLKKVYEENRAVYDNFVKVAVEKCELPQYRDATEHLNIVVGIKKEK</sequence>
<dbReference type="OrthoDB" id="9810615at2"/>
<dbReference type="InterPro" id="IPR029063">
    <property type="entry name" value="SAM-dependent_MTases_sf"/>
</dbReference>
<gene>
    <name evidence="2" type="ORF">Ctaglu_19170</name>
</gene>
<proteinExistence type="predicted"/>
<reference evidence="2 3" key="1">
    <citation type="submission" date="2018-11" db="EMBL/GenBank/DDBJ databases">
        <title>Genome sequencing and assembly of Clostridium tagluense strain A121.</title>
        <authorList>
            <person name="Murakami T."/>
            <person name="Segawa T."/>
            <person name="Shcherbakova V.A."/>
            <person name="Mori H."/>
            <person name="Yoshimura Y."/>
        </authorList>
    </citation>
    <scope>NUCLEOTIDE SEQUENCE [LARGE SCALE GENOMIC DNA]</scope>
    <source>
        <strain evidence="2 3">A121</strain>
    </source>
</reference>
<dbReference type="InterPro" id="IPR041698">
    <property type="entry name" value="Methyltransf_25"/>
</dbReference>
<dbReference type="EMBL" id="BHYK01000009">
    <property type="protein sequence ID" value="GCD10294.1"/>
    <property type="molecule type" value="Genomic_DNA"/>
</dbReference>
<evidence type="ECO:0000313" key="3">
    <source>
        <dbReference type="Proteomes" id="UP000287872"/>
    </source>
</evidence>
<evidence type="ECO:0000313" key="2">
    <source>
        <dbReference type="EMBL" id="GCD10294.1"/>
    </source>
</evidence>
<name>A0A401UL65_9CLOT</name>
<keyword evidence="3" id="KW-1185">Reference proteome</keyword>
<dbReference type="RefSeq" id="WP_125000662.1">
    <property type="nucleotide sequence ID" value="NZ_BHYK01000009.1"/>
</dbReference>
<dbReference type="Proteomes" id="UP000287872">
    <property type="component" value="Unassembled WGS sequence"/>
</dbReference>
<dbReference type="Pfam" id="PF13649">
    <property type="entry name" value="Methyltransf_25"/>
    <property type="match status" value="1"/>
</dbReference>
<dbReference type="Gene3D" id="3.40.50.150">
    <property type="entry name" value="Vaccinia Virus protein VP39"/>
    <property type="match status" value="1"/>
</dbReference>
<organism evidence="2 3">
    <name type="scientific">Clostridium tagluense</name>
    <dbReference type="NCBI Taxonomy" id="360422"/>
    <lineage>
        <taxon>Bacteria</taxon>
        <taxon>Bacillati</taxon>
        <taxon>Bacillota</taxon>
        <taxon>Clostridia</taxon>
        <taxon>Eubacteriales</taxon>
        <taxon>Clostridiaceae</taxon>
        <taxon>Clostridium</taxon>
    </lineage>
</organism>
<dbReference type="PANTHER" id="PTHR43667:SF2">
    <property type="entry name" value="FATTY ACID C-METHYL TRANSFERASE"/>
    <property type="match status" value="1"/>
</dbReference>
<comment type="caution">
    <text evidence="2">The sequence shown here is derived from an EMBL/GenBank/DDBJ whole genome shotgun (WGS) entry which is preliminary data.</text>
</comment>
<dbReference type="CDD" id="cd02440">
    <property type="entry name" value="AdoMet_MTases"/>
    <property type="match status" value="1"/>
</dbReference>
<dbReference type="InterPro" id="IPR050723">
    <property type="entry name" value="CFA/CMAS"/>
</dbReference>
<evidence type="ECO:0000259" key="1">
    <source>
        <dbReference type="Pfam" id="PF13649"/>
    </source>
</evidence>
<dbReference type="SUPFAM" id="SSF53335">
    <property type="entry name" value="S-adenosyl-L-methionine-dependent methyltransferases"/>
    <property type="match status" value="1"/>
</dbReference>
<accession>A0A401UL65</accession>
<dbReference type="PANTHER" id="PTHR43667">
    <property type="entry name" value="CYCLOPROPANE-FATTY-ACYL-PHOSPHOLIPID SYNTHASE"/>
    <property type="match status" value="1"/>
</dbReference>